<name>A0A6C0CRD7_9ZZZZ</name>
<sequence>MEPSYQPPCVLIATPMYGGVGHIGYITSLLKLVHIFTKQNIIFKIRMLPSESLITRGRNKLCHMFLEEQDATHLLFIDADIAFQPEDILHILNLNKDIIGLPYAIKDIRWDQIGQMIQQGKINPEELKKASQHIVFNVEKEEDLINVKDGMIEVKEMGTGIMMIKREVIYQMIEAYPDLYSIDYSLSTKPKIYHLFDTIIDKDRRFLSEDYAFCKLWRRLGGKVFLYLPVKTIHFGNHGFEYNYSESLFER</sequence>
<dbReference type="SUPFAM" id="SSF53448">
    <property type="entry name" value="Nucleotide-diphospho-sugar transferases"/>
    <property type="match status" value="1"/>
</dbReference>
<evidence type="ECO:0008006" key="2">
    <source>
        <dbReference type="Google" id="ProtNLM"/>
    </source>
</evidence>
<reference evidence="1" key="1">
    <citation type="journal article" date="2020" name="Nature">
        <title>Giant virus diversity and host interactions through global metagenomics.</title>
        <authorList>
            <person name="Schulz F."/>
            <person name="Roux S."/>
            <person name="Paez-Espino D."/>
            <person name="Jungbluth S."/>
            <person name="Walsh D.A."/>
            <person name="Denef V.J."/>
            <person name="McMahon K.D."/>
            <person name="Konstantinidis K.T."/>
            <person name="Eloe-Fadrosh E.A."/>
            <person name="Kyrpides N.C."/>
            <person name="Woyke T."/>
        </authorList>
    </citation>
    <scope>NUCLEOTIDE SEQUENCE</scope>
    <source>
        <strain evidence="1">GVMAG-M-3300021962-46</strain>
    </source>
</reference>
<dbReference type="InterPro" id="IPR029044">
    <property type="entry name" value="Nucleotide-diphossugar_trans"/>
</dbReference>
<dbReference type="AlphaFoldDB" id="A0A6C0CRD7"/>
<protein>
    <recommendedName>
        <fullName evidence="2">Glycosyltransferase</fullName>
    </recommendedName>
</protein>
<organism evidence="1">
    <name type="scientific">viral metagenome</name>
    <dbReference type="NCBI Taxonomy" id="1070528"/>
    <lineage>
        <taxon>unclassified sequences</taxon>
        <taxon>metagenomes</taxon>
        <taxon>organismal metagenomes</taxon>
    </lineage>
</organism>
<dbReference type="Gene3D" id="3.90.550.40">
    <property type="match status" value="1"/>
</dbReference>
<evidence type="ECO:0000313" key="1">
    <source>
        <dbReference type="EMBL" id="QHT07118.1"/>
    </source>
</evidence>
<dbReference type="EMBL" id="MN739479">
    <property type="protein sequence ID" value="QHT07118.1"/>
    <property type="molecule type" value="Genomic_DNA"/>
</dbReference>
<accession>A0A6C0CRD7</accession>
<proteinExistence type="predicted"/>